<dbReference type="OrthoDB" id="10052191at2759"/>
<evidence type="ECO:0000313" key="3">
    <source>
        <dbReference type="Proteomes" id="UP000663882"/>
    </source>
</evidence>
<evidence type="ECO:0000313" key="1">
    <source>
        <dbReference type="EMBL" id="CAF1247300.1"/>
    </source>
</evidence>
<dbReference type="Proteomes" id="UP000663823">
    <property type="component" value="Unassembled WGS sequence"/>
</dbReference>
<reference evidence="1" key="1">
    <citation type="submission" date="2021-02" db="EMBL/GenBank/DDBJ databases">
        <authorList>
            <person name="Nowell W R."/>
        </authorList>
    </citation>
    <scope>NUCLEOTIDE SEQUENCE</scope>
</reference>
<accession>A0A814ZM75</accession>
<dbReference type="AlphaFoldDB" id="A0A814ZM75"/>
<dbReference type="EMBL" id="CAJOAX010005139">
    <property type="protein sequence ID" value="CAF3936406.1"/>
    <property type="molecule type" value="Genomic_DNA"/>
</dbReference>
<name>A0A814ZM75_9BILA</name>
<evidence type="ECO:0000313" key="2">
    <source>
        <dbReference type="EMBL" id="CAF3936406.1"/>
    </source>
</evidence>
<sequence length="181" mass="20960">MSRIQSIGRSRLSIPTLQVLMAVRLLLKDNIRSVRCQQIVEKAFLSWNDKDHSRRLRQVQLLTDVPVDYQPTKQARSVAKRNLSIMNLKEICKKSKKSKSRAIKCANGCHTTIAQDDPVQQDAIQCCHQVDQFSWIEYEDSCSRWLCNGCRIKLNITTDSIWLCSDHIDMHIDSDENENEK</sequence>
<organism evidence="1 3">
    <name type="scientific">Rotaria sordida</name>
    <dbReference type="NCBI Taxonomy" id="392033"/>
    <lineage>
        <taxon>Eukaryota</taxon>
        <taxon>Metazoa</taxon>
        <taxon>Spiralia</taxon>
        <taxon>Gnathifera</taxon>
        <taxon>Rotifera</taxon>
        <taxon>Eurotatoria</taxon>
        <taxon>Bdelloidea</taxon>
        <taxon>Philodinida</taxon>
        <taxon>Philodinidae</taxon>
        <taxon>Rotaria</taxon>
    </lineage>
</organism>
<dbReference type="EMBL" id="CAJNOO010002222">
    <property type="protein sequence ID" value="CAF1247300.1"/>
    <property type="molecule type" value="Genomic_DNA"/>
</dbReference>
<comment type="caution">
    <text evidence="1">The sequence shown here is derived from an EMBL/GenBank/DDBJ whole genome shotgun (WGS) entry which is preliminary data.</text>
</comment>
<dbReference type="Proteomes" id="UP000663882">
    <property type="component" value="Unassembled WGS sequence"/>
</dbReference>
<gene>
    <name evidence="2" type="ORF">OTI717_LOCUS25625</name>
    <name evidence="1" type="ORF">RFH988_LOCUS26988</name>
</gene>
<proteinExistence type="predicted"/>
<protein>
    <submittedName>
        <fullName evidence="1">Uncharacterized protein</fullName>
    </submittedName>
</protein>